<evidence type="ECO:0000313" key="2">
    <source>
        <dbReference type="EMBL" id="TDO29391.1"/>
    </source>
</evidence>
<gene>
    <name evidence="2" type="ORF">BC659_1480</name>
</gene>
<protein>
    <submittedName>
        <fullName evidence="2">Uncharacterized protein</fullName>
    </submittedName>
</protein>
<accession>A0A4R6J3N7</accession>
<keyword evidence="3" id="KW-1185">Reference proteome</keyword>
<dbReference type="EMBL" id="SNWP01000010">
    <property type="protein sequence ID" value="TDO29391.1"/>
    <property type="molecule type" value="Genomic_DNA"/>
</dbReference>
<evidence type="ECO:0000313" key="3">
    <source>
        <dbReference type="Proteomes" id="UP000295741"/>
    </source>
</evidence>
<feature type="signal peptide" evidence="1">
    <location>
        <begin position="1"/>
        <end position="26"/>
    </location>
</feature>
<proteinExistence type="predicted"/>
<name>A0A4R6J3N7_9BACT</name>
<dbReference type="AlphaFoldDB" id="A0A4R6J3N7"/>
<keyword evidence="1" id="KW-0732">Signal</keyword>
<evidence type="ECO:0000256" key="1">
    <source>
        <dbReference type="SAM" id="SignalP"/>
    </source>
</evidence>
<comment type="caution">
    <text evidence="2">The sequence shown here is derived from an EMBL/GenBank/DDBJ whole genome shotgun (WGS) entry which is preliminary data.</text>
</comment>
<feature type="chain" id="PRO_5020620359" evidence="1">
    <location>
        <begin position="27"/>
        <end position="159"/>
    </location>
</feature>
<dbReference type="Proteomes" id="UP000295741">
    <property type="component" value="Unassembled WGS sequence"/>
</dbReference>
<sequence length="159" mass="18129">MHTGGFRRRIILLFILSAFCSAGLLAQDADTTKQVQTIDKFADTTGGFGYMYLSTTCIECNPKGSAHYKKFAIISGIYKAKDFYSSVATRSVGHFKKKFEKLGYFKDKVTQTWKSPRLFASLEEILEYKNDLIGKLKSENYVVVSFDDKINTEELEREE</sequence>
<reference evidence="2 3" key="1">
    <citation type="submission" date="2019-03" db="EMBL/GenBank/DDBJ databases">
        <title>Genomic Encyclopedia of Archaeal and Bacterial Type Strains, Phase II (KMG-II): from individual species to whole genera.</title>
        <authorList>
            <person name="Goeker M."/>
        </authorList>
    </citation>
    <scope>NUCLEOTIDE SEQUENCE [LARGE SCALE GENOMIC DNA]</scope>
    <source>
        <strain evidence="2 3">DSM 28323</strain>
    </source>
</reference>
<organism evidence="2 3">
    <name type="scientific">Sediminibacterium goheungense</name>
    <dbReference type="NCBI Taxonomy" id="1086393"/>
    <lineage>
        <taxon>Bacteria</taxon>
        <taxon>Pseudomonadati</taxon>
        <taxon>Bacteroidota</taxon>
        <taxon>Chitinophagia</taxon>
        <taxon>Chitinophagales</taxon>
        <taxon>Chitinophagaceae</taxon>
        <taxon>Sediminibacterium</taxon>
    </lineage>
</organism>